<keyword evidence="1" id="KW-0863">Zinc-finger</keyword>
<dbReference type="Pfam" id="PF00096">
    <property type="entry name" value="zf-C2H2"/>
    <property type="match status" value="1"/>
</dbReference>
<dbReference type="SUPFAM" id="SSF57667">
    <property type="entry name" value="beta-beta-alpha zinc fingers"/>
    <property type="match status" value="1"/>
</dbReference>
<feature type="coiled-coil region" evidence="2">
    <location>
        <begin position="78"/>
        <end position="125"/>
    </location>
</feature>
<gene>
    <name evidence="4" type="ORF">Fadolivirus_1_395</name>
</gene>
<evidence type="ECO:0000256" key="2">
    <source>
        <dbReference type="SAM" id="Coils"/>
    </source>
</evidence>
<proteinExistence type="predicted"/>
<accession>A0A7D3UQJ6</accession>
<evidence type="ECO:0000313" key="5">
    <source>
        <dbReference type="Proteomes" id="UP001162001"/>
    </source>
</evidence>
<protein>
    <submittedName>
        <fullName evidence="4">Zinc finger protein C2H2-type protein</fullName>
    </submittedName>
</protein>
<name>A0A7D3UQJ6_9VIRU</name>
<dbReference type="Gene3D" id="3.30.160.60">
    <property type="entry name" value="Classic Zinc Finger"/>
    <property type="match status" value="1"/>
</dbReference>
<evidence type="ECO:0000256" key="1">
    <source>
        <dbReference type="PROSITE-ProRule" id="PRU00042"/>
    </source>
</evidence>
<keyword evidence="2" id="KW-0175">Coiled coil</keyword>
<evidence type="ECO:0000259" key="3">
    <source>
        <dbReference type="PROSITE" id="PS50157"/>
    </source>
</evidence>
<evidence type="ECO:0000313" key="4">
    <source>
        <dbReference type="EMBL" id="QKF93853.1"/>
    </source>
</evidence>
<dbReference type="GO" id="GO:0008270">
    <property type="term" value="F:zinc ion binding"/>
    <property type="evidence" value="ECO:0007669"/>
    <property type="project" value="UniProtKB-KW"/>
</dbReference>
<sequence length="339" mass="39733">MVEHKCELCDYKTNKKSNLDRHLQIHNKNIKIIESTNISQSYPKDISNDSCELVCSYCTKTFTKACNLSRHKKSCSEKKMLLDNMENKEKEINAKLKEEELNNKMKELNNKIKELNNEIIHLKEITVKDANMILSQQSEIKNLRTLLNNAGTVVKTSVSAMSYIIKNYNEAPALETVKDIAKLHYDITPEEFISRLLYEYRHETLIAYIGDLILKNYKKTDPKQQSIWNSDTSRLTYIIRELINKNTDWRVDKKGIKTTKFIIEPVLDYITEQLNEYIDSYDLGSRDKTTKKAVDDMMNLKHSQEIKQLIQDKVLEEDILKYMAPYLYLVKGEELLLEE</sequence>
<reference evidence="4 5" key="1">
    <citation type="submission" date="2020-04" db="EMBL/GenBank/DDBJ databases">
        <title>Advantages and limits of metagenomic assembly and binning of a giant virus.</title>
        <authorList>
            <person name="Schulz F."/>
            <person name="Andreani J."/>
            <person name="Francis R."/>
            <person name="Boudjemaa H."/>
            <person name="Bou Khalil J.Y."/>
            <person name="Lee J."/>
            <person name="La Scola B."/>
            <person name="Woyke T."/>
        </authorList>
    </citation>
    <scope>NUCLEOTIDE SEQUENCE [LARGE SCALE GENOMIC DNA]</scope>
    <source>
        <strain evidence="4 5">FV1/VV64</strain>
    </source>
</reference>
<dbReference type="PROSITE" id="PS50157">
    <property type="entry name" value="ZINC_FINGER_C2H2_2"/>
    <property type="match status" value="2"/>
</dbReference>
<keyword evidence="1" id="KW-0479">Metal-binding</keyword>
<dbReference type="Proteomes" id="UP001162001">
    <property type="component" value="Segment"/>
</dbReference>
<dbReference type="InterPro" id="IPR013087">
    <property type="entry name" value="Znf_C2H2_type"/>
</dbReference>
<feature type="domain" description="C2H2-type" evidence="3">
    <location>
        <begin position="53"/>
        <end position="80"/>
    </location>
</feature>
<dbReference type="SMART" id="SM00355">
    <property type="entry name" value="ZnF_C2H2"/>
    <property type="match status" value="2"/>
</dbReference>
<dbReference type="EMBL" id="MT418680">
    <property type="protein sequence ID" value="QKF93853.1"/>
    <property type="molecule type" value="Genomic_DNA"/>
</dbReference>
<organism evidence="4 5">
    <name type="scientific">Fadolivirus FV1/VV64</name>
    <dbReference type="NCBI Taxonomy" id="3070911"/>
    <lineage>
        <taxon>Viruses</taxon>
        <taxon>Varidnaviria</taxon>
        <taxon>Bamfordvirae</taxon>
        <taxon>Nucleocytoviricota</taxon>
        <taxon>Megaviricetes</taxon>
        <taxon>Imitervirales</taxon>
        <taxon>Mimiviridae</taxon>
        <taxon>Klosneuvirinae</taxon>
        <taxon>Fadolivirus</taxon>
        <taxon>Fadolivirus algeromassiliense</taxon>
    </lineage>
</organism>
<keyword evidence="1" id="KW-0862">Zinc</keyword>
<feature type="domain" description="C2H2-type" evidence="3">
    <location>
        <begin position="4"/>
        <end position="31"/>
    </location>
</feature>
<dbReference type="InterPro" id="IPR036236">
    <property type="entry name" value="Znf_C2H2_sf"/>
</dbReference>
<keyword evidence="5" id="KW-1185">Reference proteome</keyword>